<feature type="transmembrane region" description="Helical" evidence="2">
    <location>
        <begin position="63"/>
        <end position="81"/>
    </location>
</feature>
<dbReference type="Gene3D" id="1.20.1260.10">
    <property type="match status" value="1"/>
</dbReference>
<evidence type="ECO:0000313" key="4">
    <source>
        <dbReference type="EMBL" id="KAD3515376.1"/>
    </source>
</evidence>
<name>A0A5N6MFZ4_9MICC</name>
<feature type="compositionally biased region" description="Low complexity" evidence="1">
    <location>
        <begin position="268"/>
        <end position="290"/>
    </location>
</feature>
<feature type="domain" description="DUF4439" evidence="3">
    <location>
        <begin position="301"/>
        <end position="430"/>
    </location>
</feature>
<dbReference type="InterPro" id="IPR012347">
    <property type="entry name" value="Ferritin-like"/>
</dbReference>
<evidence type="ECO:0000256" key="1">
    <source>
        <dbReference type="SAM" id="MobiDB-lite"/>
    </source>
</evidence>
<evidence type="ECO:0000259" key="3">
    <source>
        <dbReference type="Pfam" id="PF14530"/>
    </source>
</evidence>
<comment type="caution">
    <text evidence="4">The sequence shown here is derived from an EMBL/GenBank/DDBJ whole genome shotgun (WGS) entry which is preliminary data.</text>
</comment>
<feature type="region of interest" description="Disordered" evidence="1">
    <location>
        <begin position="144"/>
        <end position="163"/>
    </location>
</feature>
<dbReference type="InterPro" id="IPR009078">
    <property type="entry name" value="Ferritin-like_SF"/>
</dbReference>
<protein>
    <submittedName>
        <fullName evidence="4">DUF4439 domain-containing protein</fullName>
    </submittedName>
</protein>
<organism evidence="4 5">
    <name type="scientific">Arthrobacter yangruifuii</name>
    <dbReference type="NCBI Taxonomy" id="2606616"/>
    <lineage>
        <taxon>Bacteria</taxon>
        <taxon>Bacillati</taxon>
        <taxon>Actinomycetota</taxon>
        <taxon>Actinomycetes</taxon>
        <taxon>Micrococcales</taxon>
        <taxon>Micrococcaceae</taxon>
        <taxon>Arthrobacter</taxon>
    </lineage>
</organism>
<sequence>MLPPTRCCCSPRLPTFPAPRGIDADQGTFVTSSIVVDAPSNNPGSGPVTARPRGRLAARARRLVLFLALGAVVLSFGLVAGSSGASDPAPTFSETALADARAAARNLAAEAQALAGEGQDPLATELRQQAEGLRTQAALLADTGQAQRSSAAAGGGARTADAADPQTPEYLQELAESADVNLRAAWRADPGTARLLAAAGAAQQVWAARGGALAGPDPSGPAGGTGAADRGGPGTAAADAGGNVPGAGADSPECPDGAVPGAEPGDEPGTQPAQSSAAAAPSGTGAGAAEFPAAAPDAAAALRAAVDAEFGTAYAYEVALAQVRPPEAERTQWQTRVAEHESRGADAVAYLPGLCLPAVAPVAGYRLEAAFLQDPAAGLPALEQQFPAVYADLVALSEGGLRSWAIGRLAAVTNELYLQADTVPAAPGLAAVPDDLPWN</sequence>
<reference evidence="4 5" key="1">
    <citation type="submission" date="2019-08" db="EMBL/GenBank/DDBJ databases">
        <title>Arthrobacter sp. nov., isolated from plateau pika and Tibetan wild ass.</title>
        <authorList>
            <person name="Ge Y."/>
        </authorList>
    </citation>
    <scope>NUCLEOTIDE SEQUENCE [LARGE SCALE GENOMIC DNA]</scope>
    <source>
        <strain evidence="4 5">785</strain>
    </source>
</reference>
<accession>A0A5N6MFZ4</accession>
<evidence type="ECO:0000256" key="2">
    <source>
        <dbReference type="SAM" id="Phobius"/>
    </source>
</evidence>
<evidence type="ECO:0000313" key="5">
    <source>
        <dbReference type="Proteomes" id="UP000326852"/>
    </source>
</evidence>
<feature type="region of interest" description="Disordered" evidence="1">
    <location>
        <begin position="211"/>
        <end position="290"/>
    </location>
</feature>
<keyword evidence="2" id="KW-0812">Transmembrane</keyword>
<keyword evidence="5" id="KW-1185">Reference proteome</keyword>
<dbReference type="Pfam" id="PF14530">
    <property type="entry name" value="DUF4439"/>
    <property type="match status" value="1"/>
</dbReference>
<keyword evidence="2" id="KW-1133">Transmembrane helix</keyword>
<gene>
    <name evidence="4" type="ORF">GD627_14055</name>
</gene>
<feature type="compositionally biased region" description="Gly residues" evidence="1">
    <location>
        <begin position="221"/>
        <end position="234"/>
    </location>
</feature>
<dbReference type="AlphaFoldDB" id="A0A5N6MFZ4"/>
<dbReference type="InterPro" id="IPR029447">
    <property type="entry name" value="DUF4439"/>
</dbReference>
<keyword evidence="2" id="KW-0472">Membrane</keyword>
<dbReference type="EMBL" id="VTFX01000005">
    <property type="protein sequence ID" value="KAD3515376.1"/>
    <property type="molecule type" value="Genomic_DNA"/>
</dbReference>
<dbReference type="SUPFAM" id="SSF47240">
    <property type="entry name" value="Ferritin-like"/>
    <property type="match status" value="1"/>
</dbReference>
<dbReference type="Proteomes" id="UP000326852">
    <property type="component" value="Unassembled WGS sequence"/>
</dbReference>
<proteinExistence type="predicted"/>